<accession>A0A8I1APA7</accession>
<sequence length="94" mass="10363">MWWREMNGSAAFEDIGYRIEDGDMGYAGDTHQSFRAPRVARPGGRATEVGSALCRELVGQLRARFQQRGERAETGTVAPHAYQAAVAYVMQGRG</sequence>
<dbReference type="Proteomes" id="UP000645612">
    <property type="component" value="Unassembled WGS sequence"/>
</dbReference>
<dbReference type="AlphaFoldDB" id="A0A8I1APA7"/>
<dbReference type="RefSeq" id="WP_232361530.1">
    <property type="nucleotide sequence ID" value="NZ_JAEDXG010000002.1"/>
</dbReference>
<gene>
    <name evidence="1" type="ORF">JAO13_02400</name>
</gene>
<organism evidence="1 2">
    <name type="scientific">Burkholderia cepacia</name>
    <name type="common">Pseudomonas cepacia</name>
    <dbReference type="NCBI Taxonomy" id="292"/>
    <lineage>
        <taxon>Bacteria</taxon>
        <taxon>Pseudomonadati</taxon>
        <taxon>Pseudomonadota</taxon>
        <taxon>Betaproteobacteria</taxon>
        <taxon>Burkholderiales</taxon>
        <taxon>Burkholderiaceae</taxon>
        <taxon>Burkholderia</taxon>
        <taxon>Burkholderia cepacia complex</taxon>
    </lineage>
</organism>
<dbReference type="EMBL" id="JAEDXG010000002">
    <property type="protein sequence ID" value="MBH9695298.1"/>
    <property type="molecule type" value="Genomic_DNA"/>
</dbReference>
<evidence type="ECO:0000313" key="1">
    <source>
        <dbReference type="EMBL" id="MBH9695298.1"/>
    </source>
</evidence>
<evidence type="ECO:0000313" key="2">
    <source>
        <dbReference type="Proteomes" id="UP000645612"/>
    </source>
</evidence>
<proteinExistence type="predicted"/>
<protein>
    <submittedName>
        <fullName evidence="1">Uncharacterized protein</fullName>
    </submittedName>
</protein>
<reference evidence="1" key="1">
    <citation type="submission" date="2020-12" db="EMBL/GenBank/DDBJ databases">
        <title>Burkholderia cepacia complex in Mexico.</title>
        <authorList>
            <person name="Estrada P."/>
        </authorList>
    </citation>
    <scope>NUCLEOTIDE SEQUENCE</scope>
    <source>
        <strain evidence="1">871</strain>
    </source>
</reference>
<comment type="caution">
    <text evidence="1">The sequence shown here is derived from an EMBL/GenBank/DDBJ whole genome shotgun (WGS) entry which is preliminary data.</text>
</comment>
<name>A0A8I1APA7_BURCE</name>